<evidence type="ECO:0000313" key="5">
    <source>
        <dbReference type="Proteomes" id="UP000648984"/>
    </source>
</evidence>
<dbReference type="SUPFAM" id="SSF53474">
    <property type="entry name" value="alpha/beta-Hydrolases"/>
    <property type="match status" value="1"/>
</dbReference>
<protein>
    <submittedName>
        <fullName evidence="4">Alpha/beta hydrolase fold domain-containing protein</fullName>
    </submittedName>
</protein>
<dbReference type="InterPro" id="IPR050565">
    <property type="entry name" value="LYPA1-2/EST-like"/>
</dbReference>
<sequence>MTPASTPVLPTVEVETGPKPTHAVIWLHGLGADGHDFEPLVREFDPDRLPPTRFVFPHAPMRAVTINGGYVMRSWYDIVTTDFARRREDAQGVRESAAQLEALIARENGRGIAAARIVLAGFSQGGAIALHTALRRPQRLAGVLALSTYLPLADTLAAEAQPANRDTPIFMAHGYGDTVIPYDFAERSGTFLRAEGYALDWHAYETEHGVCLEELRDVEAWLARVLQDKAGA</sequence>
<accession>A0ABX1QGR3</accession>
<evidence type="ECO:0000256" key="1">
    <source>
        <dbReference type="ARBA" id="ARBA00006499"/>
    </source>
</evidence>
<keyword evidence="5" id="KW-1185">Reference proteome</keyword>
<dbReference type="Gene3D" id="3.40.50.1820">
    <property type="entry name" value="alpha/beta hydrolase"/>
    <property type="match status" value="1"/>
</dbReference>
<dbReference type="Proteomes" id="UP000648984">
    <property type="component" value="Unassembled WGS sequence"/>
</dbReference>
<name>A0ABX1QGR3_9RHOO</name>
<gene>
    <name evidence="4" type="ORF">GPA25_23105</name>
</gene>
<reference evidence="4 5" key="1">
    <citation type="submission" date="2019-12" db="EMBL/GenBank/DDBJ databases">
        <title>Comparative genomics gives insights into the taxonomy of the Azoarcus-Aromatoleum group and reveals separate origins of nif in the plant-associated Azoarcus and non-plant-associated Aromatoleum sub-groups.</title>
        <authorList>
            <person name="Lafos M."/>
            <person name="Maluk M."/>
            <person name="Batista M."/>
            <person name="Junghare M."/>
            <person name="Carmona M."/>
            <person name="Faoro H."/>
            <person name="Cruz L.M."/>
            <person name="Battistoni F."/>
            <person name="De Souza E."/>
            <person name="Pedrosa F."/>
            <person name="Chen W.-M."/>
            <person name="Poole P.S."/>
            <person name="Dixon R.A."/>
            <person name="James E.K."/>
        </authorList>
    </citation>
    <scope>NUCLEOTIDE SEQUENCE [LARGE SCALE GENOMIC DNA]</scope>
    <source>
        <strain evidence="4 5">22Lin</strain>
    </source>
</reference>
<organism evidence="4 5">
    <name type="scientific">Aromatoleum diolicum</name>
    <dbReference type="NCBI Taxonomy" id="75796"/>
    <lineage>
        <taxon>Bacteria</taxon>
        <taxon>Pseudomonadati</taxon>
        <taxon>Pseudomonadota</taxon>
        <taxon>Betaproteobacteria</taxon>
        <taxon>Rhodocyclales</taxon>
        <taxon>Rhodocyclaceae</taxon>
        <taxon>Aromatoleum</taxon>
    </lineage>
</organism>
<dbReference type="GO" id="GO:0016787">
    <property type="term" value="F:hydrolase activity"/>
    <property type="evidence" value="ECO:0007669"/>
    <property type="project" value="UniProtKB-KW"/>
</dbReference>
<dbReference type="PANTHER" id="PTHR10655">
    <property type="entry name" value="LYSOPHOSPHOLIPASE-RELATED"/>
    <property type="match status" value="1"/>
</dbReference>
<feature type="domain" description="Phospholipase/carboxylesterase/thioesterase" evidence="3">
    <location>
        <begin position="17"/>
        <end position="223"/>
    </location>
</feature>
<proteinExistence type="inferred from homology"/>
<comment type="similarity">
    <text evidence="1">Belongs to the AB hydrolase superfamily. AB hydrolase 2 family.</text>
</comment>
<comment type="caution">
    <text evidence="4">The sequence shown here is derived from an EMBL/GenBank/DDBJ whole genome shotgun (WGS) entry which is preliminary data.</text>
</comment>
<dbReference type="PANTHER" id="PTHR10655:SF17">
    <property type="entry name" value="LYSOPHOSPHOLIPASE-LIKE PROTEIN 1"/>
    <property type="match status" value="1"/>
</dbReference>
<evidence type="ECO:0000259" key="3">
    <source>
        <dbReference type="Pfam" id="PF02230"/>
    </source>
</evidence>
<evidence type="ECO:0000313" key="4">
    <source>
        <dbReference type="EMBL" id="NMG77644.1"/>
    </source>
</evidence>
<keyword evidence="2 4" id="KW-0378">Hydrolase</keyword>
<evidence type="ECO:0000256" key="2">
    <source>
        <dbReference type="ARBA" id="ARBA00022801"/>
    </source>
</evidence>
<dbReference type="Pfam" id="PF02230">
    <property type="entry name" value="Abhydrolase_2"/>
    <property type="match status" value="1"/>
</dbReference>
<dbReference type="RefSeq" id="WP_169262762.1">
    <property type="nucleotide sequence ID" value="NZ_WTVQ01000078.1"/>
</dbReference>
<dbReference type="EMBL" id="WTVQ01000078">
    <property type="protein sequence ID" value="NMG77644.1"/>
    <property type="molecule type" value="Genomic_DNA"/>
</dbReference>
<dbReference type="InterPro" id="IPR003140">
    <property type="entry name" value="PLipase/COase/thioEstase"/>
</dbReference>
<dbReference type="InterPro" id="IPR029058">
    <property type="entry name" value="AB_hydrolase_fold"/>
</dbReference>